<dbReference type="EMBL" id="JASBWU010000023">
    <property type="protein sequence ID" value="KAJ9112998.1"/>
    <property type="molecule type" value="Genomic_DNA"/>
</dbReference>
<evidence type="ECO:0000313" key="2">
    <source>
        <dbReference type="Proteomes" id="UP001243375"/>
    </source>
</evidence>
<proteinExistence type="predicted"/>
<gene>
    <name evidence="1" type="ORF">QFC22_006094</name>
</gene>
<accession>A0ACC2WNK7</accession>
<keyword evidence="2" id="KW-1185">Reference proteome</keyword>
<reference evidence="1" key="1">
    <citation type="submission" date="2023-04" db="EMBL/GenBank/DDBJ databases">
        <title>Draft Genome sequencing of Naganishia species isolated from polar environments using Oxford Nanopore Technology.</title>
        <authorList>
            <person name="Leo P."/>
            <person name="Venkateswaran K."/>
        </authorList>
    </citation>
    <scope>NUCLEOTIDE SEQUENCE</scope>
    <source>
        <strain evidence="1">MNA-CCFEE 5425</strain>
    </source>
</reference>
<dbReference type="Proteomes" id="UP001243375">
    <property type="component" value="Unassembled WGS sequence"/>
</dbReference>
<comment type="caution">
    <text evidence="1">The sequence shown here is derived from an EMBL/GenBank/DDBJ whole genome shotgun (WGS) entry which is preliminary data.</text>
</comment>
<evidence type="ECO:0000313" key="1">
    <source>
        <dbReference type="EMBL" id="KAJ9112998.1"/>
    </source>
</evidence>
<organism evidence="1 2">
    <name type="scientific">Naganishia vaughanmartiniae</name>
    <dbReference type="NCBI Taxonomy" id="1424756"/>
    <lineage>
        <taxon>Eukaryota</taxon>
        <taxon>Fungi</taxon>
        <taxon>Dikarya</taxon>
        <taxon>Basidiomycota</taxon>
        <taxon>Agaricomycotina</taxon>
        <taxon>Tremellomycetes</taxon>
        <taxon>Filobasidiales</taxon>
        <taxon>Filobasidiaceae</taxon>
        <taxon>Naganishia</taxon>
    </lineage>
</organism>
<sequence length="160" mass="17597">MSVSSGNVDFLALNTGGEAAADFWRQTLKANDEAAERLQGTPRDTELKREVKDLKAKDPESVEGMWARFAKPVRIEQKEVKGNENRGCSKRKIGDAEIGDEDNRPKRNHPSSTPVLMVSRQRRPLSVTSVLNRPTTADSLTAPAPESLSIDSRHCGVGEK</sequence>
<name>A0ACC2WNK7_9TREE</name>
<protein>
    <submittedName>
        <fullName evidence="1">Uncharacterized protein</fullName>
    </submittedName>
</protein>